<dbReference type="Proteomes" id="UP000076925">
    <property type="component" value="Unassembled WGS sequence"/>
</dbReference>
<evidence type="ECO:0000313" key="2">
    <source>
        <dbReference type="Proteomes" id="UP000076925"/>
    </source>
</evidence>
<name>A0A139WQS5_9CYAN</name>
<comment type="caution">
    <text evidence="1">The sequence shown here is derived from an EMBL/GenBank/DDBJ whole genome shotgun (WGS) entry which is preliminary data.</text>
</comment>
<dbReference type="EMBL" id="ANNX02000064">
    <property type="protein sequence ID" value="KYC34778.1"/>
    <property type="molecule type" value="Genomic_DNA"/>
</dbReference>
<sequence length="76" mass="8591">MPPTVEAESLIISINSELFVECALRSHSRKREFDHKSSQAIGSASLSFNFQQSFPLSHTARFMVQKFSQIMIQSTV</sequence>
<evidence type="ECO:0000313" key="1">
    <source>
        <dbReference type="EMBL" id="KYC34778.1"/>
    </source>
</evidence>
<gene>
    <name evidence="1" type="ORF">WA1_49520</name>
</gene>
<protein>
    <submittedName>
        <fullName evidence="1">Uncharacterized protein</fullName>
    </submittedName>
</protein>
<organism evidence="1 2">
    <name type="scientific">Scytonema hofmannii PCC 7110</name>
    <dbReference type="NCBI Taxonomy" id="128403"/>
    <lineage>
        <taxon>Bacteria</taxon>
        <taxon>Bacillati</taxon>
        <taxon>Cyanobacteriota</taxon>
        <taxon>Cyanophyceae</taxon>
        <taxon>Nostocales</taxon>
        <taxon>Scytonemataceae</taxon>
        <taxon>Scytonema</taxon>
    </lineage>
</organism>
<keyword evidence="2" id="KW-1185">Reference proteome</keyword>
<accession>A0A139WQS5</accession>
<reference evidence="1 2" key="1">
    <citation type="journal article" date="2013" name="Genome Biol. Evol.">
        <title>Genomes of Stigonematalean cyanobacteria (subsection V) and the evolution of oxygenic photosynthesis from prokaryotes to plastids.</title>
        <authorList>
            <person name="Dagan T."/>
            <person name="Roettger M."/>
            <person name="Stucken K."/>
            <person name="Landan G."/>
            <person name="Koch R."/>
            <person name="Major P."/>
            <person name="Gould S.B."/>
            <person name="Goremykin V.V."/>
            <person name="Rippka R."/>
            <person name="Tandeau de Marsac N."/>
            <person name="Gugger M."/>
            <person name="Lockhart P.J."/>
            <person name="Allen J.F."/>
            <person name="Brune I."/>
            <person name="Maus I."/>
            <person name="Puhler A."/>
            <person name="Martin W.F."/>
        </authorList>
    </citation>
    <scope>NUCLEOTIDE SEQUENCE [LARGE SCALE GENOMIC DNA]</scope>
    <source>
        <strain evidence="1 2">PCC 7110</strain>
    </source>
</reference>
<dbReference type="AlphaFoldDB" id="A0A139WQS5"/>
<proteinExistence type="predicted"/>